<dbReference type="PANTHER" id="PTHR35792:SF1">
    <property type="entry name" value="SLL0268 PROTEIN"/>
    <property type="match status" value="1"/>
</dbReference>
<accession>A0A5B9EDE6</accession>
<dbReference type="Pfam" id="PF12732">
    <property type="entry name" value="YtxH"/>
    <property type="match status" value="1"/>
</dbReference>
<evidence type="ECO:0000313" key="3">
    <source>
        <dbReference type="Proteomes" id="UP000321820"/>
    </source>
</evidence>
<dbReference type="OrthoDB" id="122801at2"/>
<dbReference type="RefSeq" id="WP_147647960.1">
    <property type="nucleotide sequence ID" value="NZ_CP042806.1"/>
</dbReference>
<name>A0A5B9EDE6_9BACT</name>
<reference evidence="2 3" key="1">
    <citation type="submission" date="2019-08" db="EMBL/GenBank/DDBJ databases">
        <title>Complete genome sequence of Terriglobus albidus strain ORNL.</title>
        <authorList>
            <person name="Podar M."/>
        </authorList>
    </citation>
    <scope>NUCLEOTIDE SEQUENCE [LARGE SCALE GENOMIC DNA]</scope>
    <source>
        <strain evidence="2 3">ORNL</strain>
    </source>
</reference>
<protein>
    <submittedName>
        <fullName evidence="2">YtxH domain-containing protein</fullName>
    </submittedName>
</protein>
<dbReference type="Proteomes" id="UP000321820">
    <property type="component" value="Chromosome"/>
</dbReference>
<evidence type="ECO:0000313" key="2">
    <source>
        <dbReference type="EMBL" id="QEE28770.1"/>
    </source>
</evidence>
<keyword evidence="1" id="KW-0472">Membrane</keyword>
<keyword evidence="1" id="KW-0812">Transmembrane</keyword>
<keyword evidence="1" id="KW-1133">Transmembrane helix</keyword>
<dbReference type="AlphaFoldDB" id="A0A5B9EDE6"/>
<gene>
    <name evidence="2" type="ORF">FTW19_12625</name>
</gene>
<keyword evidence="3" id="KW-1185">Reference proteome</keyword>
<dbReference type="InterPro" id="IPR052928">
    <property type="entry name" value="Desiccation-related_membrane"/>
</dbReference>
<feature type="transmembrane region" description="Helical" evidence="1">
    <location>
        <begin position="6"/>
        <end position="25"/>
    </location>
</feature>
<proteinExistence type="predicted"/>
<dbReference type="PANTHER" id="PTHR35792">
    <property type="entry name" value="GENERAL STRESS PROTEIN"/>
    <property type="match status" value="1"/>
</dbReference>
<evidence type="ECO:0000256" key="1">
    <source>
        <dbReference type="SAM" id="Phobius"/>
    </source>
</evidence>
<dbReference type="EMBL" id="CP042806">
    <property type="protein sequence ID" value="QEE28770.1"/>
    <property type="molecule type" value="Genomic_DNA"/>
</dbReference>
<dbReference type="InterPro" id="IPR024623">
    <property type="entry name" value="YtxH"/>
</dbReference>
<organism evidence="2 3">
    <name type="scientific">Terriglobus albidus</name>
    <dbReference type="NCBI Taxonomy" id="1592106"/>
    <lineage>
        <taxon>Bacteria</taxon>
        <taxon>Pseudomonadati</taxon>
        <taxon>Acidobacteriota</taxon>
        <taxon>Terriglobia</taxon>
        <taxon>Terriglobales</taxon>
        <taxon>Acidobacteriaceae</taxon>
        <taxon>Terriglobus</taxon>
    </lineage>
</organism>
<sequence length="98" mass="10531">MNAKGIWIAFGIGVAAGATVALLYAPQSGERTRRQLRKGIDDAGDYLEDAADYLKGRADKVAKESQKLYKRTRSQVEDAIDTAGDAVNAAVKSVQTLM</sequence>
<dbReference type="KEGG" id="talb:FTW19_12625"/>